<keyword evidence="1" id="KW-0378">Hydrolase</keyword>
<dbReference type="GO" id="GO:0016787">
    <property type="term" value="F:hydrolase activity"/>
    <property type="evidence" value="ECO:0007669"/>
    <property type="project" value="UniProtKB-KW"/>
</dbReference>
<reference evidence="1 2" key="1">
    <citation type="submission" date="2019-11" db="EMBL/GenBank/DDBJ databases">
        <title>Novel species isolated from a subtropical stream in China.</title>
        <authorList>
            <person name="Lu H."/>
        </authorList>
    </citation>
    <scope>NUCLEOTIDE SEQUENCE [LARGE SCALE GENOMIC DNA]</scope>
    <source>
        <strain evidence="1 2">FT92W</strain>
    </source>
</reference>
<dbReference type="Gene3D" id="3.40.50.1820">
    <property type="entry name" value="alpha/beta hydrolase"/>
    <property type="match status" value="1"/>
</dbReference>
<evidence type="ECO:0000313" key="2">
    <source>
        <dbReference type="Proteomes" id="UP000446768"/>
    </source>
</evidence>
<dbReference type="EMBL" id="WKJJ01000006">
    <property type="protein sequence ID" value="MRV72379.1"/>
    <property type="molecule type" value="Genomic_DNA"/>
</dbReference>
<comment type="caution">
    <text evidence="1">The sequence shown here is derived from an EMBL/GenBank/DDBJ whole genome shotgun (WGS) entry which is preliminary data.</text>
</comment>
<dbReference type="InterPro" id="IPR010662">
    <property type="entry name" value="RBBP9/YdeN"/>
</dbReference>
<protein>
    <submittedName>
        <fullName evidence="1">Alpha/beta fold hydrolase</fullName>
    </submittedName>
</protein>
<name>A0A7X2IM49_9BURK</name>
<dbReference type="Pfam" id="PF06821">
    <property type="entry name" value="Ser_hydrolase"/>
    <property type="match status" value="1"/>
</dbReference>
<dbReference type="AlphaFoldDB" id="A0A7X2IM49"/>
<dbReference type="InterPro" id="IPR029058">
    <property type="entry name" value="AB_hydrolase_fold"/>
</dbReference>
<gene>
    <name evidence="1" type="ORF">GJ700_11725</name>
</gene>
<keyword evidence="2" id="KW-1185">Reference proteome</keyword>
<dbReference type="RefSeq" id="WP_154373854.1">
    <property type="nucleotide sequence ID" value="NZ_WKJJ01000006.1"/>
</dbReference>
<dbReference type="SUPFAM" id="SSF53474">
    <property type="entry name" value="alpha/beta-Hydrolases"/>
    <property type="match status" value="1"/>
</dbReference>
<proteinExistence type="predicted"/>
<accession>A0A7X2IM49</accession>
<dbReference type="Proteomes" id="UP000446768">
    <property type="component" value="Unassembled WGS sequence"/>
</dbReference>
<organism evidence="1 2">
    <name type="scientific">Pseudoduganella rivuli</name>
    <dbReference type="NCBI Taxonomy" id="2666085"/>
    <lineage>
        <taxon>Bacteria</taxon>
        <taxon>Pseudomonadati</taxon>
        <taxon>Pseudomonadota</taxon>
        <taxon>Betaproteobacteria</taxon>
        <taxon>Burkholderiales</taxon>
        <taxon>Oxalobacteraceae</taxon>
        <taxon>Telluria group</taxon>
        <taxon>Pseudoduganella</taxon>
    </lineage>
</organism>
<evidence type="ECO:0000313" key="1">
    <source>
        <dbReference type="EMBL" id="MRV72379.1"/>
    </source>
</evidence>
<sequence length="185" mass="19819">MSHPVLIVPGISNSGPEHWQSRWQQHNPSYVRVPFAEWDAPDRHDWVATLEAKVRELGPDTVIVAHSLGTLAVAHWAAGYAGRKAPVAGALLVAVPDPDGPNFPQQARNFKPLPLQPLGFPAVIVASDNDPYSGPVYSAAIAQAWGSRFISIGAYGHINAASGLGDWPQGRALLEELLQEVAQTA</sequence>